<dbReference type="InterPro" id="IPR038731">
    <property type="entry name" value="RgtA/B/C-like"/>
</dbReference>
<evidence type="ECO:0000256" key="4">
    <source>
        <dbReference type="ARBA" id="ARBA00022679"/>
    </source>
</evidence>
<name>A0A0G1ES11_9BACT</name>
<evidence type="ECO:0000256" key="8">
    <source>
        <dbReference type="SAM" id="Phobius"/>
    </source>
</evidence>
<evidence type="ECO:0000256" key="3">
    <source>
        <dbReference type="ARBA" id="ARBA00022676"/>
    </source>
</evidence>
<organism evidence="10 11">
    <name type="scientific">Candidatus Gottesmanbacteria bacterium GW2011_GWA1_43_11</name>
    <dbReference type="NCBI Taxonomy" id="1618436"/>
    <lineage>
        <taxon>Bacteria</taxon>
        <taxon>Candidatus Gottesmaniibacteriota</taxon>
    </lineage>
</organism>
<gene>
    <name evidence="10" type="ORF">UV59_C0004G0004</name>
</gene>
<feature type="transmembrane region" description="Helical" evidence="8">
    <location>
        <begin position="165"/>
        <end position="193"/>
    </location>
</feature>
<evidence type="ECO:0000313" key="10">
    <source>
        <dbReference type="EMBL" id="KKS85856.1"/>
    </source>
</evidence>
<feature type="transmembrane region" description="Helical" evidence="8">
    <location>
        <begin position="80"/>
        <end position="101"/>
    </location>
</feature>
<evidence type="ECO:0000313" key="11">
    <source>
        <dbReference type="Proteomes" id="UP000034543"/>
    </source>
</evidence>
<proteinExistence type="predicted"/>
<feature type="transmembrane region" description="Helical" evidence="8">
    <location>
        <begin position="303"/>
        <end position="323"/>
    </location>
</feature>
<feature type="domain" description="Glycosyltransferase RgtA/B/C/D-like" evidence="9">
    <location>
        <begin position="60"/>
        <end position="216"/>
    </location>
</feature>
<dbReference type="EMBL" id="LCFB01000004">
    <property type="protein sequence ID" value="KKS85856.1"/>
    <property type="molecule type" value="Genomic_DNA"/>
</dbReference>
<dbReference type="PANTHER" id="PTHR33908">
    <property type="entry name" value="MANNOSYLTRANSFERASE YKCB-RELATED"/>
    <property type="match status" value="1"/>
</dbReference>
<feature type="transmembrane region" description="Helical" evidence="8">
    <location>
        <begin position="328"/>
        <end position="345"/>
    </location>
</feature>
<dbReference type="PANTHER" id="PTHR33908:SF3">
    <property type="entry name" value="UNDECAPRENYL PHOSPHATE-ALPHA-4-AMINO-4-DEOXY-L-ARABINOSE ARABINOSYL TRANSFERASE"/>
    <property type="match status" value="1"/>
</dbReference>
<dbReference type="GO" id="GO:0010041">
    <property type="term" value="P:response to iron(III) ion"/>
    <property type="evidence" value="ECO:0007669"/>
    <property type="project" value="TreeGrafter"/>
</dbReference>
<evidence type="ECO:0000256" key="6">
    <source>
        <dbReference type="ARBA" id="ARBA00022989"/>
    </source>
</evidence>
<dbReference type="AlphaFoldDB" id="A0A0G1ES11"/>
<evidence type="ECO:0000259" key="9">
    <source>
        <dbReference type="Pfam" id="PF13231"/>
    </source>
</evidence>
<dbReference type="GO" id="GO:0009103">
    <property type="term" value="P:lipopolysaccharide biosynthetic process"/>
    <property type="evidence" value="ECO:0007669"/>
    <property type="project" value="UniProtKB-ARBA"/>
</dbReference>
<feature type="transmembrane region" description="Helical" evidence="8">
    <location>
        <begin position="135"/>
        <end position="153"/>
    </location>
</feature>
<feature type="transmembrane region" description="Helical" evidence="8">
    <location>
        <begin position="113"/>
        <end position="129"/>
    </location>
</feature>
<keyword evidence="3" id="KW-0328">Glycosyltransferase</keyword>
<reference evidence="10 11" key="1">
    <citation type="journal article" date="2015" name="Nature">
        <title>rRNA introns, odd ribosomes, and small enigmatic genomes across a large radiation of phyla.</title>
        <authorList>
            <person name="Brown C.T."/>
            <person name="Hug L.A."/>
            <person name="Thomas B.C."/>
            <person name="Sharon I."/>
            <person name="Castelle C.J."/>
            <person name="Singh A."/>
            <person name="Wilkins M.J."/>
            <person name="Williams K.H."/>
            <person name="Banfield J.F."/>
        </authorList>
    </citation>
    <scope>NUCLEOTIDE SEQUENCE [LARGE SCALE GENOMIC DNA]</scope>
</reference>
<dbReference type="GO" id="GO:0016763">
    <property type="term" value="F:pentosyltransferase activity"/>
    <property type="evidence" value="ECO:0007669"/>
    <property type="project" value="TreeGrafter"/>
</dbReference>
<keyword evidence="2" id="KW-1003">Cell membrane</keyword>
<feature type="transmembrane region" description="Helical" evidence="8">
    <location>
        <begin position="384"/>
        <end position="402"/>
    </location>
</feature>
<keyword evidence="7 8" id="KW-0472">Membrane</keyword>
<dbReference type="GO" id="GO:0005886">
    <property type="term" value="C:plasma membrane"/>
    <property type="evidence" value="ECO:0007669"/>
    <property type="project" value="UniProtKB-SubCell"/>
</dbReference>
<accession>A0A0G1ES11</accession>
<dbReference type="Pfam" id="PF13231">
    <property type="entry name" value="PMT_2"/>
    <property type="match status" value="1"/>
</dbReference>
<protein>
    <recommendedName>
        <fullName evidence="9">Glycosyltransferase RgtA/B/C/D-like domain-containing protein</fullName>
    </recommendedName>
</protein>
<evidence type="ECO:0000256" key="5">
    <source>
        <dbReference type="ARBA" id="ARBA00022692"/>
    </source>
</evidence>
<dbReference type="InterPro" id="IPR050297">
    <property type="entry name" value="LipidA_mod_glycosyltrf_83"/>
</dbReference>
<feature type="transmembrane region" description="Helical" evidence="8">
    <location>
        <begin position="270"/>
        <end position="291"/>
    </location>
</feature>
<comment type="caution">
    <text evidence="10">The sequence shown here is derived from an EMBL/GenBank/DDBJ whole genome shotgun (WGS) entry which is preliminary data.</text>
</comment>
<keyword evidence="5 8" id="KW-0812">Transmembrane</keyword>
<dbReference type="STRING" id="1618436.UV59_C0004G0004"/>
<evidence type="ECO:0000256" key="1">
    <source>
        <dbReference type="ARBA" id="ARBA00004651"/>
    </source>
</evidence>
<dbReference type="Proteomes" id="UP000034543">
    <property type="component" value="Unassembled WGS sequence"/>
</dbReference>
<evidence type="ECO:0000256" key="2">
    <source>
        <dbReference type="ARBA" id="ARBA00022475"/>
    </source>
</evidence>
<evidence type="ECO:0000256" key="7">
    <source>
        <dbReference type="ARBA" id="ARBA00023136"/>
    </source>
</evidence>
<comment type="subcellular location">
    <subcellularLocation>
        <location evidence="1">Cell membrane</location>
        <topology evidence="1">Multi-pass membrane protein</topology>
    </subcellularLocation>
</comment>
<keyword evidence="6 8" id="KW-1133">Transmembrane helix</keyword>
<feature type="transmembrane region" description="Helical" evidence="8">
    <location>
        <begin position="351"/>
        <end position="372"/>
    </location>
</feature>
<keyword evidence="4" id="KW-0808">Transferase</keyword>
<sequence length="535" mass="61590">MILIVGLALILRVYNLGSNPPSVYGDEQSFAWNAWNILKTGTDEYGTPWPLQFRAFDDYKAPIPVYLLVPFLSFGGLQTFVVRLPVALFGTATVYLLYLLVKQFDLNKQRSEKIALVSALLLAISPWHLHLSRGYFESTIALFFFVSAIYFFVKAREKNNYLSYSSLFFVLTLYTYFTPRIVILLFIPFLLWWGKDWVFKAKQQLVYAAVILFVLTLPLVKISLFDKGLSRIDKLTDSRSEQIVREVERDRNGANSPLFIKTILHNRPFYWVRILVNDYIEQFSVNFLFLYGDSSLRYGIGNFGMLYLVTWPFFLIGFPVLFIRQRKIFWLLIGWMAIVPLPAAVVGRPFAVRSLALVPALVIFSAAGIVYMTNMPRKTITKRIIAAVLGLGIVCSLGYYLFRYHLEYPSYAATWWGWENKAALDLAFKSEKNYDQVFLSNFYSGMDLAFAYYTADDPIKFRTAKANQITLADNRQQIQLGKFYIGSLDIDDERLRAGILPPRTLYIGRPEEADSTEIISAPDDGRILFKIYRTQ</sequence>
<feature type="transmembrane region" description="Helical" evidence="8">
    <location>
        <begin position="205"/>
        <end position="224"/>
    </location>
</feature>